<organism evidence="1 2">
    <name type="scientific">Auriscalpium vulgare</name>
    <dbReference type="NCBI Taxonomy" id="40419"/>
    <lineage>
        <taxon>Eukaryota</taxon>
        <taxon>Fungi</taxon>
        <taxon>Dikarya</taxon>
        <taxon>Basidiomycota</taxon>
        <taxon>Agaricomycotina</taxon>
        <taxon>Agaricomycetes</taxon>
        <taxon>Russulales</taxon>
        <taxon>Auriscalpiaceae</taxon>
        <taxon>Auriscalpium</taxon>
    </lineage>
</organism>
<reference evidence="1" key="1">
    <citation type="submission" date="2021-02" db="EMBL/GenBank/DDBJ databases">
        <authorList>
            <consortium name="DOE Joint Genome Institute"/>
            <person name="Ahrendt S."/>
            <person name="Looney B.P."/>
            <person name="Miyauchi S."/>
            <person name="Morin E."/>
            <person name="Drula E."/>
            <person name="Courty P.E."/>
            <person name="Chicoki N."/>
            <person name="Fauchery L."/>
            <person name="Kohler A."/>
            <person name="Kuo A."/>
            <person name="Labutti K."/>
            <person name="Pangilinan J."/>
            <person name="Lipzen A."/>
            <person name="Riley R."/>
            <person name="Andreopoulos W."/>
            <person name="He G."/>
            <person name="Johnson J."/>
            <person name="Barry K.W."/>
            <person name="Grigoriev I.V."/>
            <person name="Nagy L."/>
            <person name="Hibbett D."/>
            <person name="Henrissat B."/>
            <person name="Matheny P.B."/>
            <person name="Labbe J."/>
            <person name="Martin F."/>
        </authorList>
    </citation>
    <scope>NUCLEOTIDE SEQUENCE</scope>
    <source>
        <strain evidence="1">FP105234-sp</strain>
    </source>
</reference>
<keyword evidence="2" id="KW-1185">Reference proteome</keyword>
<comment type="caution">
    <text evidence="1">The sequence shown here is derived from an EMBL/GenBank/DDBJ whole genome shotgun (WGS) entry which is preliminary data.</text>
</comment>
<reference evidence="1" key="2">
    <citation type="journal article" date="2022" name="New Phytol.">
        <title>Evolutionary transition to the ectomycorrhizal habit in the genomes of a hyperdiverse lineage of mushroom-forming fungi.</title>
        <authorList>
            <person name="Looney B."/>
            <person name="Miyauchi S."/>
            <person name="Morin E."/>
            <person name="Drula E."/>
            <person name="Courty P.E."/>
            <person name="Kohler A."/>
            <person name="Kuo A."/>
            <person name="LaButti K."/>
            <person name="Pangilinan J."/>
            <person name="Lipzen A."/>
            <person name="Riley R."/>
            <person name="Andreopoulos W."/>
            <person name="He G."/>
            <person name="Johnson J."/>
            <person name="Nolan M."/>
            <person name="Tritt A."/>
            <person name="Barry K.W."/>
            <person name="Grigoriev I.V."/>
            <person name="Nagy L.G."/>
            <person name="Hibbett D."/>
            <person name="Henrissat B."/>
            <person name="Matheny P.B."/>
            <person name="Labbe J."/>
            <person name="Martin F.M."/>
        </authorList>
    </citation>
    <scope>NUCLEOTIDE SEQUENCE</scope>
    <source>
        <strain evidence="1">FP105234-sp</strain>
    </source>
</reference>
<dbReference type="EMBL" id="MU275865">
    <property type="protein sequence ID" value="KAI0050112.1"/>
    <property type="molecule type" value="Genomic_DNA"/>
</dbReference>
<dbReference type="Proteomes" id="UP000814033">
    <property type="component" value="Unassembled WGS sequence"/>
</dbReference>
<accession>A0ACB8S1X9</accession>
<evidence type="ECO:0000313" key="2">
    <source>
        <dbReference type="Proteomes" id="UP000814033"/>
    </source>
</evidence>
<name>A0ACB8S1X9_9AGAM</name>
<feature type="non-terminal residue" evidence="1">
    <location>
        <position position="1"/>
    </location>
</feature>
<proteinExistence type="predicted"/>
<sequence length="161" mass="18075">TYYDWSTRIVYKHNELGTAGFSVPLFFGAMPVPEDPKQRWRLCETFVGAHCAFVNSADEQKRPGWRTRGFVHFNRGISKHSGLDSYDPSVVAPYLERELSWRMQKEDGTVVPLSELPSLEITVSSSTVTMAQGADFPTYGDPQYHRKITSGREGGARDIAA</sequence>
<gene>
    <name evidence="1" type="ORF">FA95DRAFT_1487886</name>
</gene>
<protein>
    <submittedName>
        <fullName evidence="1">Uncharacterized protein</fullName>
    </submittedName>
</protein>
<evidence type="ECO:0000313" key="1">
    <source>
        <dbReference type="EMBL" id="KAI0050112.1"/>
    </source>
</evidence>